<accession>A0ABZ0NIR2</accession>
<dbReference type="Proteomes" id="UP001302367">
    <property type="component" value="Chromosome 3"/>
</dbReference>
<organism evidence="2 3">
    <name type="scientific">Cercospora beticola</name>
    <name type="common">Sugarbeet leaf spot fungus</name>
    <dbReference type="NCBI Taxonomy" id="122368"/>
    <lineage>
        <taxon>Eukaryota</taxon>
        <taxon>Fungi</taxon>
        <taxon>Dikarya</taxon>
        <taxon>Ascomycota</taxon>
        <taxon>Pezizomycotina</taxon>
        <taxon>Dothideomycetes</taxon>
        <taxon>Dothideomycetidae</taxon>
        <taxon>Mycosphaerellales</taxon>
        <taxon>Mycosphaerellaceae</taxon>
        <taxon>Cercospora</taxon>
    </lineage>
</organism>
<keyword evidence="3" id="KW-1185">Reference proteome</keyword>
<feature type="transmembrane region" description="Helical" evidence="1">
    <location>
        <begin position="50"/>
        <end position="77"/>
    </location>
</feature>
<name>A0ABZ0NIR2_CERBT</name>
<keyword evidence="1" id="KW-0812">Transmembrane</keyword>
<feature type="transmembrane region" description="Helical" evidence="1">
    <location>
        <begin position="583"/>
        <end position="606"/>
    </location>
</feature>
<dbReference type="GeneID" id="35426111"/>
<evidence type="ECO:0000313" key="3">
    <source>
        <dbReference type="Proteomes" id="UP001302367"/>
    </source>
</evidence>
<evidence type="ECO:0000313" key="2">
    <source>
        <dbReference type="EMBL" id="WPA99422.1"/>
    </source>
</evidence>
<gene>
    <name evidence="2" type="ORF">RHO25_004039</name>
</gene>
<feature type="transmembrane region" description="Helical" evidence="1">
    <location>
        <begin position="148"/>
        <end position="172"/>
    </location>
</feature>
<keyword evidence="1" id="KW-1133">Transmembrane helix</keyword>
<keyword evidence="1" id="KW-0472">Membrane</keyword>
<evidence type="ECO:0000256" key="1">
    <source>
        <dbReference type="SAM" id="Phobius"/>
    </source>
</evidence>
<dbReference type="InterPro" id="IPR021514">
    <property type="entry name" value="DUF3176"/>
</dbReference>
<dbReference type="PANTHER" id="PTHR35394">
    <property type="entry name" value="DUF3176 DOMAIN-CONTAINING PROTEIN"/>
    <property type="match status" value="1"/>
</dbReference>
<dbReference type="EMBL" id="CP134186">
    <property type="protein sequence ID" value="WPA99422.1"/>
    <property type="molecule type" value="Genomic_DNA"/>
</dbReference>
<sequence length="669" mass="73401">MSGRRHDDRRDGPKQQLLHTEAMELHGNDSGIFSVKTQERQSHRTSSASVGLWWFEVLGMATSVAALLAIFGILFAYSGKPLSDWKAILRPNTVVAVLSTLSKSAMLMVVGQCIGQLKWVYFAQRPRSLRNIEIFDDASRGPLGSAKLLVHINWTALLASVGAIITLLSLGMDPFIQQVISYDAVTFNDTTAKAYLSTAQAYDTGLGYRTHLTGPDGGLQASSIRMVGLGDPSIAGAIYKGVFGDVFRSTVACSSGNCTWPSYESLGICSSCTNVTAASKTNCTLTLNDYYDPPKASDRQCLTRSPRGVAMESSNDCTTSEWRGTVWNASAMVTDPDAPRGHRLLTKDGTIGVVAGTRFRKVDDREQAFCQSTEESLVEDVIECTLKWCTKSYERTIVENGTLSDPASTTEPLDFIEFETCGGLFDETDAFKNTTWTLREENVYDEIYSDMRPAFRDKDVPQYTCPQGDNEGETEDRAIKTKQASELGAKFQQAPNVFLINDRNTFDIQSAISFIFQGGLTQEFVVGEDSTKLALAAAQQSGEFSQLMDRVAESMTNSIRVAPNGTHVDGMTHRTDIVITVHWHWMALPGAIVLFSIGLLSISMVLSSEKSSRAVWKSSLLAALFHGLQGWTEEELDRVELKDMETRAKGMKASLKPGLSGSMKLVKHQ</sequence>
<proteinExistence type="predicted"/>
<protein>
    <submittedName>
        <fullName evidence="2">Uncharacterized protein</fullName>
    </submittedName>
</protein>
<dbReference type="PANTHER" id="PTHR35394:SF5">
    <property type="entry name" value="DUF3176 DOMAIN-CONTAINING PROTEIN"/>
    <property type="match status" value="1"/>
</dbReference>
<dbReference type="Pfam" id="PF11374">
    <property type="entry name" value="DUF3176"/>
    <property type="match status" value="1"/>
</dbReference>
<reference evidence="2 3" key="1">
    <citation type="submission" date="2023-09" db="EMBL/GenBank/DDBJ databases">
        <title>Complete-Gapless Cercospora beticola genome.</title>
        <authorList>
            <person name="Wyatt N.A."/>
            <person name="Spanner R.E."/>
            <person name="Bolton M.D."/>
        </authorList>
    </citation>
    <scope>NUCLEOTIDE SEQUENCE [LARGE SCALE GENOMIC DNA]</scope>
    <source>
        <strain evidence="2">Cb09-40</strain>
    </source>
</reference>
<dbReference type="RefSeq" id="XP_023456698.2">
    <property type="nucleotide sequence ID" value="XM_023594974.2"/>
</dbReference>
<feature type="transmembrane region" description="Helical" evidence="1">
    <location>
        <begin position="97"/>
        <end position="121"/>
    </location>
</feature>